<gene>
    <name evidence="5" type="ORF">POM88_033983</name>
</gene>
<keyword evidence="2 3" id="KW-0813">Transport</keyword>
<dbReference type="InterPro" id="IPR008974">
    <property type="entry name" value="TRAF-like"/>
</dbReference>
<evidence type="ECO:0000313" key="5">
    <source>
        <dbReference type="EMBL" id="KAK1367891.1"/>
    </source>
</evidence>
<name>A0AAD8MBT8_9APIA</name>
<dbReference type="CDD" id="cd00121">
    <property type="entry name" value="MATH"/>
    <property type="match status" value="1"/>
</dbReference>
<comment type="caution">
    <text evidence="5">The sequence shown here is derived from an EMBL/GenBank/DDBJ whole genome shotgun (WGS) entry which is preliminary data.</text>
</comment>
<dbReference type="GO" id="GO:0015031">
    <property type="term" value="P:protein transport"/>
    <property type="evidence" value="ECO:0007669"/>
    <property type="project" value="UniProtKB-KW"/>
</dbReference>
<dbReference type="PROSITE" id="PS50144">
    <property type="entry name" value="MATH"/>
    <property type="match status" value="1"/>
</dbReference>
<dbReference type="EMBL" id="JAUIZM010000008">
    <property type="protein sequence ID" value="KAK1367891.1"/>
    <property type="molecule type" value="Genomic_DNA"/>
</dbReference>
<dbReference type="GO" id="GO:0000145">
    <property type="term" value="C:exocyst"/>
    <property type="evidence" value="ECO:0007669"/>
    <property type="project" value="InterPro"/>
</dbReference>
<dbReference type="PANTHER" id="PTHR12542:SF7">
    <property type="entry name" value="EXOCYST SUBUNIT EXO70 FAMILY PROTEIN"/>
    <property type="match status" value="1"/>
</dbReference>
<evidence type="ECO:0000256" key="3">
    <source>
        <dbReference type="RuleBase" id="RU365026"/>
    </source>
</evidence>
<dbReference type="InterPro" id="IPR016159">
    <property type="entry name" value="Cullin_repeat-like_dom_sf"/>
</dbReference>
<dbReference type="InterPro" id="IPR002083">
    <property type="entry name" value="MATH/TRAF_dom"/>
</dbReference>
<protein>
    <recommendedName>
        <fullName evidence="3">Exocyst subunit Exo70 family protein</fullName>
    </recommendedName>
</protein>
<dbReference type="Pfam" id="PF03081">
    <property type="entry name" value="Exo70_C"/>
    <property type="match status" value="1"/>
</dbReference>
<dbReference type="SUPFAM" id="SSF49599">
    <property type="entry name" value="TRAF domain-like"/>
    <property type="match status" value="1"/>
</dbReference>
<evidence type="ECO:0000259" key="4">
    <source>
        <dbReference type="PROSITE" id="PS50144"/>
    </source>
</evidence>
<feature type="domain" description="MATH" evidence="4">
    <location>
        <begin position="70"/>
        <end position="204"/>
    </location>
</feature>
<proteinExistence type="inferred from homology"/>
<dbReference type="Gene3D" id="1.20.1280.170">
    <property type="entry name" value="Exocyst complex component Exo70"/>
    <property type="match status" value="1"/>
</dbReference>
<dbReference type="InterPro" id="IPR004140">
    <property type="entry name" value="Exo70"/>
</dbReference>
<dbReference type="Proteomes" id="UP001237642">
    <property type="component" value="Unassembled WGS sequence"/>
</dbReference>
<comment type="function">
    <text evidence="3">Component of the exocyst complex.</text>
</comment>
<dbReference type="PANTHER" id="PTHR12542">
    <property type="entry name" value="EXOCYST COMPLEX PROTEIN EXO70"/>
    <property type="match status" value="1"/>
</dbReference>
<dbReference type="SUPFAM" id="SSF74788">
    <property type="entry name" value="Cullin repeat-like"/>
    <property type="match status" value="1"/>
</dbReference>
<accession>A0AAD8MBT8</accession>
<sequence length="758" mass="85133">MSTNAIVGDLQEVSISSSAEIMETNSSSSSWASTGVLTSTEITSTAYDNELVTSYLPLATPCVAAEEIGVGSHSFTFDKYYSRRKGLRVGKCLVSDTFTAGGYDWAITLYPNGRKDKCKGYISLYIRLESEATDVNALFELILVDQSGMGKHRIQTHFGRLQEKQPFMMRRSGSQWGSGLYMNKKHLKKSGFLKDNCLIVKCVVGVLAVHTEKEVPSPSNLLLLSEDDQNIQVLAFQGPTESNCKNTKLPDLESAAKIIAELGSPLQLQGLVNDGDRNKFIQYLSAVDEIQRSIKSGMISGYKTQGALAIKTLQLVFRGILDCSISETESDPLNSTDCSSSVTSSYGYEFQGSNHTGFGELSSEQVYYLHSIVETLNSAGCVGPALRCTESQESLRWMKAYKCYNSIFPGERQYFEQIFDGVGVVTNDNCFLAIVKHAAIELNNFADSVSYITSFQKLFSVLDLYKVLVVILPEIQNMYHSVSFANISHGASNTSNNLATQIRKLFYSFEDTVLNEQLNTPSQKGKIHLLTEYAMKYVTNISQHKELLTDIIVSRPTTRLGNHEDEQVLEACSGTPLRIHVIWIIMCLRSNLEGKSSFYKDVSVRSVFILNNVDYIIKTVEESPELLDMIGKEYLSRLSKNVLQAAQDYFSSIWHKVLICLRDDKLNYNEVSQNYVKERFKTFNTTFEVAFQTQRRMLLPDIHMDGQLHRLILSKLLPAYKSFLKKFGSNIQSEKYMEIYIKYSAEDLVSHIKLLFSG</sequence>
<keyword evidence="6" id="KW-1185">Reference proteome</keyword>
<dbReference type="AlphaFoldDB" id="A0AAD8MBT8"/>
<evidence type="ECO:0000256" key="2">
    <source>
        <dbReference type="ARBA" id="ARBA00022448"/>
    </source>
</evidence>
<reference evidence="5" key="1">
    <citation type="submission" date="2023-02" db="EMBL/GenBank/DDBJ databases">
        <title>Genome of toxic invasive species Heracleum sosnowskyi carries increased number of genes despite the absence of recent whole-genome duplications.</title>
        <authorList>
            <person name="Schelkunov M."/>
            <person name="Shtratnikova V."/>
            <person name="Makarenko M."/>
            <person name="Klepikova A."/>
            <person name="Omelchenko D."/>
            <person name="Novikova G."/>
            <person name="Obukhova E."/>
            <person name="Bogdanov V."/>
            <person name="Penin A."/>
            <person name="Logacheva M."/>
        </authorList>
    </citation>
    <scope>NUCLEOTIDE SEQUENCE</scope>
    <source>
        <strain evidence="5">Hsosn_3</strain>
        <tissue evidence="5">Leaf</tissue>
    </source>
</reference>
<evidence type="ECO:0000256" key="1">
    <source>
        <dbReference type="ARBA" id="ARBA00006756"/>
    </source>
</evidence>
<dbReference type="Pfam" id="PF22486">
    <property type="entry name" value="MATH_2"/>
    <property type="match status" value="1"/>
</dbReference>
<dbReference type="SMART" id="SM00061">
    <property type="entry name" value="MATH"/>
    <property type="match status" value="1"/>
</dbReference>
<comment type="similarity">
    <text evidence="1 3">Belongs to the EXO70 family.</text>
</comment>
<dbReference type="Gene3D" id="2.60.210.10">
    <property type="entry name" value="Apoptosis, Tumor Necrosis Factor Receptor Associated Protein 2, Chain A"/>
    <property type="match status" value="1"/>
</dbReference>
<dbReference type="GO" id="GO:0006887">
    <property type="term" value="P:exocytosis"/>
    <property type="evidence" value="ECO:0007669"/>
    <property type="project" value="UniProtKB-KW"/>
</dbReference>
<keyword evidence="3" id="KW-0653">Protein transport</keyword>
<dbReference type="InterPro" id="IPR046364">
    <property type="entry name" value="Exo70_C"/>
</dbReference>
<evidence type="ECO:0000313" key="6">
    <source>
        <dbReference type="Proteomes" id="UP001237642"/>
    </source>
</evidence>
<reference evidence="5" key="2">
    <citation type="submission" date="2023-05" db="EMBL/GenBank/DDBJ databases">
        <authorList>
            <person name="Schelkunov M.I."/>
        </authorList>
    </citation>
    <scope>NUCLEOTIDE SEQUENCE</scope>
    <source>
        <strain evidence="5">Hsosn_3</strain>
        <tissue evidence="5">Leaf</tissue>
    </source>
</reference>
<dbReference type="GO" id="GO:0005546">
    <property type="term" value="F:phosphatidylinositol-4,5-bisphosphate binding"/>
    <property type="evidence" value="ECO:0007669"/>
    <property type="project" value="InterPro"/>
</dbReference>
<keyword evidence="3" id="KW-0268">Exocytosis</keyword>
<organism evidence="5 6">
    <name type="scientific">Heracleum sosnowskyi</name>
    <dbReference type="NCBI Taxonomy" id="360622"/>
    <lineage>
        <taxon>Eukaryota</taxon>
        <taxon>Viridiplantae</taxon>
        <taxon>Streptophyta</taxon>
        <taxon>Embryophyta</taxon>
        <taxon>Tracheophyta</taxon>
        <taxon>Spermatophyta</taxon>
        <taxon>Magnoliopsida</taxon>
        <taxon>eudicotyledons</taxon>
        <taxon>Gunneridae</taxon>
        <taxon>Pentapetalae</taxon>
        <taxon>asterids</taxon>
        <taxon>campanulids</taxon>
        <taxon>Apiales</taxon>
        <taxon>Apiaceae</taxon>
        <taxon>Apioideae</taxon>
        <taxon>apioid superclade</taxon>
        <taxon>Tordylieae</taxon>
        <taxon>Tordyliinae</taxon>
        <taxon>Heracleum</taxon>
    </lineage>
</organism>